<dbReference type="AlphaFoldDB" id="A0AAU9J1D7"/>
<keyword evidence="2" id="KW-1185">Reference proteome</keyword>
<evidence type="ECO:0000313" key="1">
    <source>
        <dbReference type="EMBL" id="CAG9317326.1"/>
    </source>
</evidence>
<dbReference type="EMBL" id="CAJZBQ010000018">
    <property type="protein sequence ID" value="CAG9317326.1"/>
    <property type="molecule type" value="Genomic_DNA"/>
</dbReference>
<comment type="caution">
    <text evidence="1">The sequence shown here is derived from an EMBL/GenBank/DDBJ whole genome shotgun (WGS) entry which is preliminary data.</text>
</comment>
<gene>
    <name evidence="1" type="ORF">BSTOLATCC_MIC18578</name>
</gene>
<sequence length="136" mass="15573">MSYQMLSKEALLSENLKLRQERLAFYNLISITQDQISILQKISSENDSSQNTPNHITNQKSYSSEYKEAADFLLQEFKEAVEVDLKLIDAESSLLSSNEDMDKGDYCDLLQKIIEKKISTYNHVMLAIRATKLAKS</sequence>
<reference evidence="1" key="1">
    <citation type="submission" date="2021-09" db="EMBL/GenBank/DDBJ databases">
        <authorList>
            <consortium name="AG Swart"/>
            <person name="Singh M."/>
            <person name="Singh A."/>
            <person name="Seah K."/>
            <person name="Emmerich C."/>
        </authorList>
    </citation>
    <scope>NUCLEOTIDE SEQUENCE</scope>
    <source>
        <strain evidence="1">ATCC30299</strain>
    </source>
</reference>
<protein>
    <submittedName>
        <fullName evidence="1">Uncharacterized protein</fullName>
    </submittedName>
</protein>
<accession>A0AAU9J1D7</accession>
<name>A0AAU9J1D7_9CILI</name>
<evidence type="ECO:0000313" key="2">
    <source>
        <dbReference type="Proteomes" id="UP001162131"/>
    </source>
</evidence>
<organism evidence="1 2">
    <name type="scientific">Blepharisma stoltei</name>
    <dbReference type="NCBI Taxonomy" id="1481888"/>
    <lineage>
        <taxon>Eukaryota</taxon>
        <taxon>Sar</taxon>
        <taxon>Alveolata</taxon>
        <taxon>Ciliophora</taxon>
        <taxon>Postciliodesmatophora</taxon>
        <taxon>Heterotrichea</taxon>
        <taxon>Heterotrichida</taxon>
        <taxon>Blepharismidae</taxon>
        <taxon>Blepharisma</taxon>
    </lineage>
</organism>
<proteinExistence type="predicted"/>
<dbReference type="Proteomes" id="UP001162131">
    <property type="component" value="Unassembled WGS sequence"/>
</dbReference>